<dbReference type="PANTHER" id="PTHR44068">
    <property type="entry name" value="ZGC:194242"/>
    <property type="match status" value="1"/>
</dbReference>
<dbReference type="SUPFAM" id="SSF53335">
    <property type="entry name" value="S-adenosyl-L-methionine-dependent methyltransferases"/>
    <property type="match status" value="1"/>
</dbReference>
<proteinExistence type="predicted"/>
<dbReference type="Gene3D" id="3.40.50.150">
    <property type="entry name" value="Vaccinia Virus protein VP39"/>
    <property type="match status" value="1"/>
</dbReference>
<keyword evidence="2" id="KW-0808">Transferase</keyword>
<protein>
    <submittedName>
        <fullName evidence="2">2-methoxy-6-polyprenyl-1,4-benzoquinol methylase, mitochondrial</fullName>
        <ecNumber evidence="2">2.1.1.163</ecNumber>
    </submittedName>
</protein>
<dbReference type="CDD" id="cd02440">
    <property type="entry name" value="AdoMet_MTases"/>
    <property type="match status" value="1"/>
</dbReference>
<dbReference type="AlphaFoldDB" id="A0A7G9YFJ2"/>
<dbReference type="InterPro" id="IPR050447">
    <property type="entry name" value="Erg6_SMT_methyltransf"/>
</dbReference>
<dbReference type="PANTHER" id="PTHR44068:SF11">
    <property type="entry name" value="GERANYL DIPHOSPHATE 2-C-METHYLTRANSFERASE"/>
    <property type="match status" value="1"/>
</dbReference>
<keyword evidence="2" id="KW-0489">Methyltransferase</keyword>
<evidence type="ECO:0000313" key="2">
    <source>
        <dbReference type="EMBL" id="QNO46776.1"/>
    </source>
</evidence>
<dbReference type="EC" id="2.1.1.163" evidence="2"/>
<name>A0A7G9YFJ2_9EURY</name>
<organism evidence="2">
    <name type="scientific">Candidatus Methanogaster sp. ANME-2c ERB4</name>
    <dbReference type="NCBI Taxonomy" id="2759911"/>
    <lineage>
        <taxon>Archaea</taxon>
        <taxon>Methanobacteriati</taxon>
        <taxon>Methanobacteriota</taxon>
        <taxon>Stenosarchaea group</taxon>
        <taxon>Methanomicrobia</taxon>
        <taxon>Methanosarcinales</taxon>
        <taxon>ANME-2 cluster</taxon>
        <taxon>Candidatus Methanogasteraceae</taxon>
        <taxon>Candidatus Methanogaster</taxon>
    </lineage>
</organism>
<dbReference type="EMBL" id="MT631217">
    <property type="protein sequence ID" value="QNO46776.1"/>
    <property type="molecule type" value="Genomic_DNA"/>
</dbReference>
<dbReference type="GO" id="GO:0043770">
    <property type="term" value="F:demethylmenaquinone methyltransferase activity"/>
    <property type="evidence" value="ECO:0007669"/>
    <property type="project" value="UniProtKB-EC"/>
</dbReference>
<reference evidence="2" key="1">
    <citation type="submission" date="2020-06" db="EMBL/GenBank/DDBJ databases">
        <title>Unique genomic features of the anaerobic methanotrophic archaea.</title>
        <authorList>
            <person name="Chadwick G.L."/>
            <person name="Skennerton C.T."/>
            <person name="Laso-Perez R."/>
            <person name="Leu A.O."/>
            <person name="Speth D.R."/>
            <person name="Yu H."/>
            <person name="Morgan-Lang C."/>
            <person name="Hatzenpichler R."/>
            <person name="Goudeau D."/>
            <person name="Malmstrom R."/>
            <person name="Brazelton W.J."/>
            <person name="Woyke T."/>
            <person name="Hallam S.J."/>
            <person name="Tyson G.W."/>
            <person name="Wegener G."/>
            <person name="Boetius A."/>
            <person name="Orphan V."/>
        </authorList>
    </citation>
    <scope>NUCLEOTIDE SEQUENCE</scope>
</reference>
<sequence>MRNGKNSTKSAVHDTDSYLQSLMVTNPLQEPVMRRVVHALNLPPGSRGLDVGCGIGLQAIMLAEAVGASGHVTGVDLSAEFLDCARSIAEKAGISEQVSFREGDINNLPFDDDAFDWVWSANCAGYAPGEPMPVLKELTRVIKPGGSVIILAWSSQQLLPGYPVLEAHLNATSSGIAPFAEGTAPELHFSRMAGWFRRAGMKEVTARTFAGDVSAPLSGEIRDALIALIEMRWGGVEAELSEGDWEEFQRLCLDESPEFILDLPDYYAFFTYSMFRGRVLTAFS</sequence>
<dbReference type="InterPro" id="IPR029063">
    <property type="entry name" value="SAM-dependent_MTases_sf"/>
</dbReference>
<dbReference type="GO" id="GO:0032259">
    <property type="term" value="P:methylation"/>
    <property type="evidence" value="ECO:0007669"/>
    <property type="project" value="UniProtKB-KW"/>
</dbReference>
<accession>A0A7G9YFJ2</accession>
<gene>
    <name evidence="2" type="primary">COQ5_2</name>
    <name evidence="2" type="ORF">DEIDBPHB_00025</name>
</gene>
<evidence type="ECO:0000259" key="1">
    <source>
        <dbReference type="Pfam" id="PF13649"/>
    </source>
</evidence>
<feature type="domain" description="Methyltransferase" evidence="1">
    <location>
        <begin position="49"/>
        <end position="146"/>
    </location>
</feature>
<dbReference type="Pfam" id="PF13649">
    <property type="entry name" value="Methyltransf_25"/>
    <property type="match status" value="1"/>
</dbReference>
<dbReference type="InterPro" id="IPR041698">
    <property type="entry name" value="Methyltransf_25"/>
</dbReference>